<evidence type="ECO:0000259" key="1">
    <source>
        <dbReference type="Pfam" id="PF12697"/>
    </source>
</evidence>
<sequence>MPKNNTQSSKNLEIPKFIILIAKLFAFLSTKLVTRFAAKLFVTPIKHKTPKREHAMDTNSKKVRITVPAIQKEIMTYHYGNGDKKILLVHGWSGRGTQLFKIADELIQNGYATVSFDAPAHGKSAGSTTIMTDFIASIHEIERQFGPFEGIVGHSLGGMSTLNAIKEGLKVNNATIIGSGDVVQDILNDFIFKLQLNKKIAIHLKDFFEAKYGGRMDDYSAYKAVQTIPIPILVIHDNDDLEVPVTTGIHIHEHCKNSTLLLTNQLGHRKILGDKTVIKTTVEFILANSTD</sequence>
<gene>
    <name evidence="2" type="ORF">SAMN05444143_11515</name>
</gene>
<dbReference type="eggNOG" id="COG1073">
    <property type="taxonomic scope" value="Bacteria"/>
</dbReference>
<accession>A0A1I4ZF88</accession>
<reference evidence="3" key="1">
    <citation type="submission" date="2016-10" db="EMBL/GenBank/DDBJ databases">
        <authorList>
            <person name="Varghese N."/>
            <person name="Submissions S."/>
        </authorList>
    </citation>
    <scope>NUCLEOTIDE SEQUENCE [LARGE SCALE GENOMIC DNA]</scope>
    <source>
        <strain evidence="3">DSM 4002</strain>
    </source>
</reference>
<dbReference type="Proteomes" id="UP000182961">
    <property type="component" value="Unassembled WGS sequence"/>
</dbReference>
<dbReference type="AlphaFoldDB" id="A0A1I4ZF88"/>
<dbReference type="InterPro" id="IPR000073">
    <property type="entry name" value="AB_hydrolase_1"/>
</dbReference>
<feature type="domain" description="AB hydrolase-1" evidence="1">
    <location>
        <begin position="86"/>
        <end position="194"/>
    </location>
</feature>
<dbReference type="Pfam" id="PF12697">
    <property type="entry name" value="Abhydrolase_6"/>
    <property type="match status" value="1"/>
</dbReference>
<protein>
    <submittedName>
        <fullName evidence="2">Pimeloyl-ACP methyl ester carboxylesterase</fullName>
    </submittedName>
</protein>
<dbReference type="Gene3D" id="3.40.50.1820">
    <property type="entry name" value="alpha/beta hydrolase"/>
    <property type="match status" value="1"/>
</dbReference>
<dbReference type="InterPro" id="IPR029058">
    <property type="entry name" value="AB_hydrolase_fold"/>
</dbReference>
<name>A0A1I4ZF88_9FLAO</name>
<evidence type="ECO:0000313" key="2">
    <source>
        <dbReference type="EMBL" id="SFN48703.1"/>
    </source>
</evidence>
<dbReference type="EMBL" id="FOUT01000015">
    <property type="protein sequence ID" value="SFN48703.1"/>
    <property type="molecule type" value="Genomic_DNA"/>
</dbReference>
<dbReference type="RefSeq" id="WP_024982549.1">
    <property type="nucleotide sequence ID" value="NZ_CBCRUM010000024.1"/>
</dbReference>
<proteinExistence type="predicted"/>
<keyword evidence="3" id="KW-1185">Reference proteome</keyword>
<evidence type="ECO:0000313" key="3">
    <source>
        <dbReference type="Proteomes" id="UP000182961"/>
    </source>
</evidence>
<dbReference type="SUPFAM" id="SSF53474">
    <property type="entry name" value="alpha/beta-Hydrolases"/>
    <property type="match status" value="1"/>
</dbReference>
<organism evidence="2 3">
    <name type="scientific">Flavobacterium succinicans</name>
    <dbReference type="NCBI Taxonomy" id="29536"/>
    <lineage>
        <taxon>Bacteria</taxon>
        <taxon>Pseudomonadati</taxon>
        <taxon>Bacteroidota</taxon>
        <taxon>Flavobacteriia</taxon>
        <taxon>Flavobacteriales</taxon>
        <taxon>Flavobacteriaceae</taxon>
        <taxon>Flavobacterium</taxon>
    </lineage>
</organism>